<keyword evidence="2" id="KW-1185">Reference proteome</keyword>
<feature type="compositionally biased region" description="Acidic residues" evidence="1">
    <location>
        <begin position="528"/>
        <end position="539"/>
    </location>
</feature>
<sequence>MWTARRSGLACFAKRRLASNSGLLRVVKTHNSVEALKHRDPPNADLLIEDQDVLAPEPHHVNKVGRIARILLCDEERLQSILKEYPEITEKPASRLEWTARILRSNYPVDRILRFPSVLNLSWRLVENRREVLNEIGFQNIDPVPALVLFDELCEMSLFELNRRKFISAPNLLARMVSCIENPSPGLESHLNSKLKGPGALTLTLAAYRFALVQEYLSFSIGDLNITDSKLKMIAKQSIGLLSSRVNILLNDLQLDKAFLKSQPNLFLVNTHNLRDIVDRCKTLNNVALRNLVMRNPKILAMSAERLCELEDILHARRVKPELLEHFPEIYNINPQYLATPANKDYGSLAENDTDISMRGMHFQDILQRIALYKVRRRTRSRRDSELEIDLVWSNKMDQVVGSITRHFVSTNSVAETTKFLLDENILNRDQIICEPSICLRSKDAIAKGWDLMPKDLYERELGPDWRNNIFLGEMLIYEMENNGLTTFHKIRQGSTSDDESEAGSADQTSDSAPGQEEYSDDKLASDVEIESDEKESDT</sequence>
<feature type="region of interest" description="Disordered" evidence="1">
    <location>
        <begin position="493"/>
        <end position="539"/>
    </location>
</feature>
<dbReference type="KEGG" id="goe:100906997"/>
<evidence type="ECO:0000313" key="2">
    <source>
        <dbReference type="Proteomes" id="UP000694867"/>
    </source>
</evidence>
<dbReference type="GeneID" id="100906997"/>
<organism evidence="2 3">
    <name type="scientific">Galendromus occidentalis</name>
    <name type="common">western predatory mite</name>
    <dbReference type="NCBI Taxonomy" id="34638"/>
    <lineage>
        <taxon>Eukaryota</taxon>
        <taxon>Metazoa</taxon>
        <taxon>Ecdysozoa</taxon>
        <taxon>Arthropoda</taxon>
        <taxon>Chelicerata</taxon>
        <taxon>Arachnida</taxon>
        <taxon>Acari</taxon>
        <taxon>Parasitiformes</taxon>
        <taxon>Mesostigmata</taxon>
        <taxon>Gamasina</taxon>
        <taxon>Phytoseioidea</taxon>
        <taxon>Phytoseiidae</taxon>
        <taxon>Typhlodrominae</taxon>
        <taxon>Galendromus</taxon>
    </lineage>
</organism>
<accession>A0AAJ7L6N6</accession>
<protein>
    <submittedName>
        <fullName evidence="3">Uncharacterized protein LOC100906997</fullName>
    </submittedName>
</protein>
<dbReference type="Proteomes" id="UP000694867">
    <property type="component" value="Unplaced"/>
</dbReference>
<dbReference type="RefSeq" id="XP_018495543.1">
    <property type="nucleotide sequence ID" value="XM_018640027.1"/>
</dbReference>
<proteinExistence type="predicted"/>
<reference evidence="3" key="1">
    <citation type="submission" date="2025-08" db="UniProtKB">
        <authorList>
            <consortium name="RefSeq"/>
        </authorList>
    </citation>
    <scope>IDENTIFICATION</scope>
</reference>
<evidence type="ECO:0000256" key="1">
    <source>
        <dbReference type="SAM" id="MobiDB-lite"/>
    </source>
</evidence>
<gene>
    <name evidence="3" type="primary">LOC100906997</name>
</gene>
<name>A0AAJ7L6N6_9ACAR</name>
<dbReference type="AlphaFoldDB" id="A0AAJ7L6N6"/>
<evidence type="ECO:0000313" key="3">
    <source>
        <dbReference type="RefSeq" id="XP_018495543.1"/>
    </source>
</evidence>